<evidence type="ECO:0000256" key="1">
    <source>
        <dbReference type="SAM" id="Coils"/>
    </source>
</evidence>
<keyword evidence="3" id="KW-1185">Reference proteome</keyword>
<organism evidence="2 3">
    <name type="scientific">Oryza meyeriana var. granulata</name>
    <dbReference type="NCBI Taxonomy" id="110450"/>
    <lineage>
        <taxon>Eukaryota</taxon>
        <taxon>Viridiplantae</taxon>
        <taxon>Streptophyta</taxon>
        <taxon>Embryophyta</taxon>
        <taxon>Tracheophyta</taxon>
        <taxon>Spermatophyta</taxon>
        <taxon>Magnoliopsida</taxon>
        <taxon>Liliopsida</taxon>
        <taxon>Poales</taxon>
        <taxon>Poaceae</taxon>
        <taxon>BOP clade</taxon>
        <taxon>Oryzoideae</taxon>
        <taxon>Oryzeae</taxon>
        <taxon>Oryzinae</taxon>
        <taxon>Oryza</taxon>
        <taxon>Oryza meyeriana</taxon>
    </lineage>
</organism>
<proteinExistence type="predicted"/>
<protein>
    <submittedName>
        <fullName evidence="2">Uncharacterized protein</fullName>
    </submittedName>
</protein>
<sequence length="99" mass="11327">MVASVVVQEAVGGAVSYLSSNREEKASERHNLEKLEMAHAQLEHALERSAKLPITDVSFLRQRRMFKRAYEECSEEQGMQLVNLSLFNTHILRTLNNHC</sequence>
<dbReference type="OrthoDB" id="695051at2759"/>
<dbReference type="PANTHER" id="PTHR33377:SF4">
    <property type="entry name" value="OS07G0285800 PROTEIN"/>
    <property type="match status" value="1"/>
</dbReference>
<comment type="caution">
    <text evidence="2">The sequence shown here is derived from an EMBL/GenBank/DDBJ whole genome shotgun (WGS) entry which is preliminary data.</text>
</comment>
<dbReference type="PANTHER" id="PTHR33377">
    <property type="entry name" value="OS10G0134700 PROTEIN-RELATED"/>
    <property type="match status" value="1"/>
</dbReference>
<keyword evidence="1" id="KW-0175">Coiled coil</keyword>
<evidence type="ECO:0000313" key="2">
    <source>
        <dbReference type="EMBL" id="KAF0926098.1"/>
    </source>
</evidence>
<dbReference type="EMBL" id="SPHZ02000003">
    <property type="protein sequence ID" value="KAF0926098.1"/>
    <property type="molecule type" value="Genomic_DNA"/>
</dbReference>
<feature type="coiled-coil region" evidence="1">
    <location>
        <begin position="25"/>
        <end position="52"/>
    </location>
</feature>
<dbReference type="AlphaFoldDB" id="A0A6G1EN85"/>
<reference evidence="2 3" key="1">
    <citation type="submission" date="2019-11" db="EMBL/GenBank/DDBJ databases">
        <title>Whole genome sequence of Oryza granulata.</title>
        <authorList>
            <person name="Li W."/>
        </authorList>
    </citation>
    <scope>NUCLEOTIDE SEQUENCE [LARGE SCALE GENOMIC DNA]</scope>
    <source>
        <strain evidence="3">cv. Menghai</strain>
        <tissue evidence="2">Leaf</tissue>
    </source>
</reference>
<gene>
    <name evidence="2" type="ORF">E2562_021812</name>
</gene>
<dbReference type="Proteomes" id="UP000479710">
    <property type="component" value="Unassembled WGS sequence"/>
</dbReference>
<evidence type="ECO:0000313" key="3">
    <source>
        <dbReference type="Proteomes" id="UP000479710"/>
    </source>
</evidence>
<accession>A0A6G1EN85</accession>
<name>A0A6G1EN85_9ORYZ</name>